<feature type="compositionally biased region" description="Polar residues" evidence="2">
    <location>
        <begin position="297"/>
        <end position="306"/>
    </location>
</feature>
<dbReference type="EMBL" id="KQ257451">
    <property type="protein sequence ID" value="KND03520.1"/>
    <property type="molecule type" value="Genomic_DNA"/>
</dbReference>
<dbReference type="InParanoid" id="A0A0L0HRF2"/>
<proteinExistence type="predicted"/>
<feature type="compositionally biased region" description="Low complexity" evidence="2">
    <location>
        <begin position="14"/>
        <end position="34"/>
    </location>
</feature>
<keyword evidence="1" id="KW-0175">Coiled coil</keyword>
<evidence type="ECO:0000256" key="2">
    <source>
        <dbReference type="SAM" id="MobiDB-lite"/>
    </source>
</evidence>
<accession>A0A0L0HRF2</accession>
<reference evidence="3 4" key="1">
    <citation type="submission" date="2009-08" db="EMBL/GenBank/DDBJ databases">
        <title>The Genome Sequence of Spizellomyces punctatus strain DAOM BR117.</title>
        <authorList>
            <consortium name="The Broad Institute Genome Sequencing Platform"/>
            <person name="Russ C."/>
            <person name="Cuomo C."/>
            <person name="Shea T."/>
            <person name="Young S.K."/>
            <person name="Zeng Q."/>
            <person name="Koehrsen M."/>
            <person name="Haas B."/>
            <person name="Borodovsky M."/>
            <person name="Guigo R."/>
            <person name="Alvarado L."/>
            <person name="Berlin A."/>
            <person name="Bochicchio J."/>
            <person name="Borenstein D."/>
            <person name="Chapman S."/>
            <person name="Chen Z."/>
            <person name="Engels R."/>
            <person name="Freedman E."/>
            <person name="Gellesch M."/>
            <person name="Goldberg J."/>
            <person name="Griggs A."/>
            <person name="Gujja S."/>
            <person name="Heiman D."/>
            <person name="Hepburn T."/>
            <person name="Howarth C."/>
            <person name="Jen D."/>
            <person name="Larson L."/>
            <person name="Lewis B."/>
            <person name="Mehta T."/>
            <person name="Park D."/>
            <person name="Pearson M."/>
            <person name="Roberts A."/>
            <person name="Saif S."/>
            <person name="Shenoy N."/>
            <person name="Sisk P."/>
            <person name="Stolte C."/>
            <person name="Sykes S."/>
            <person name="Thomson T."/>
            <person name="Walk T."/>
            <person name="White J."/>
            <person name="Yandava C."/>
            <person name="Burger G."/>
            <person name="Gray M.W."/>
            <person name="Holland P.W.H."/>
            <person name="King N."/>
            <person name="Lang F.B.F."/>
            <person name="Roger A.J."/>
            <person name="Ruiz-Trillo I."/>
            <person name="Lander E."/>
            <person name="Nusbaum C."/>
        </authorList>
    </citation>
    <scope>NUCLEOTIDE SEQUENCE [LARGE SCALE GENOMIC DNA]</scope>
    <source>
        <strain evidence="3 4">DAOM BR117</strain>
    </source>
</reference>
<sequence length="867" mass="94779">MDRRGKGSYGTGNAQQVQLQKQQQQQQGAKAGKVMTAEEFERILENNTATTRITLSSDRRYQSEDDLSDNSIDRALASQSAFYDYVSTPGQQQPQHPQQQHAQQPNGVHIPSRTHPVRQNTAPPRLSESHDNYDDDLMDTPPVRRNETQSLADFLRSTGPDGVVISAKDAKKDKEKKKKKSTGFFGFGKKNKREDQQNAQPPKHVQLKIPYDPFANKENQAQGQQDYFGVPSHISNREVRRSIIIAEDEGRFGAPLIDVSAATGRPRRPESMLPEGGLRAPSPRGQQQYEAYFGPPRQQSLPQQRASVHHSPPQQPRMDQDPQSQRQQEQGVPPRRSPSPHGRLGEQGRPKNAVDQRPTQPLNYPLSLMPDEAFHVSPFESNFKFEDQVFLSVEPPAHVVTQDMVHQANVPEYRNDYLLSDDDDDDDDWDDHYDDDDRFDDFDDLDEETLKNTELNAMIEYGISDVVGPEKTRKPGMAPPRPKKTVSFSAVVEELMGAWEDSDGEFEYGPLSTSFTALKDKEAERMQWEGSGSGENGVGVGPVITSRGSSLVYSAGKPLDGDEVRGGEGAPTNSQSAPAVAVGAGVAMGQQTGHAPPTVAPAAEPTPAHAHTTTSPPASVPVAAPVTPPSTPQTVMTAAATRTASLSSEAATPSPASTAATSPTPVSTGTGTGPTPQSTSTAGNPPVAAPTRTRKKVRHVQIQTRGASMKEVQTQTVLTVAALNTQLETLSAEATTLSTKHAQTLSTVSSLTSAKEVAEKTISTLQSDLDASKAENQSLLAEVVRLRELVREGAREKEELRDVLDSDRKRFDALSVQAYGKIKELLMERHILEMEVGTVKAQLQSLESQHKEWMEADADDEQEQKGM</sequence>
<feature type="region of interest" description="Disordered" evidence="2">
    <location>
        <begin position="552"/>
        <end position="696"/>
    </location>
</feature>
<feature type="compositionally biased region" description="Low complexity" evidence="2">
    <location>
        <begin position="321"/>
        <end position="330"/>
    </location>
</feature>
<feature type="region of interest" description="Disordered" evidence="2">
    <location>
        <begin position="1"/>
        <end position="204"/>
    </location>
</feature>
<feature type="compositionally biased region" description="Low complexity" evidence="2">
    <location>
        <begin position="577"/>
        <end position="625"/>
    </location>
</feature>
<feature type="region of interest" description="Disordered" evidence="2">
    <location>
        <begin position="257"/>
        <end position="366"/>
    </location>
</feature>
<feature type="compositionally biased region" description="Low complexity" evidence="2">
    <location>
        <begin position="637"/>
        <end position="683"/>
    </location>
</feature>
<organism evidence="3 4">
    <name type="scientific">Spizellomyces punctatus (strain DAOM BR117)</name>
    <dbReference type="NCBI Taxonomy" id="645134"/>
    <lineage>
        <taxon>Eukaryota</taxon>
        <taxon>Fungi</taxon>
        <taxon>Fungi incertae sedis</taxon>
        <taxon>Chytridiomycota</taxon>
        <taxon>Chytridiomycota incertae sedis</taxon>
        <taxon>Chytridiomycetes</taxon>
        <taxon>Spizellomycetales</taxon>
        <taxon>Spizellomycetaceae</taxon>
        <taxon>Spizellomyces</taxon>
    </lineage>
</organism>
<name>A0A0L0HRF2_SPIPD</name>
<dbReference type="AlphaFoldDB" id="A0A0L0HRF2"/>
<dbReference type="Proteomes" id="UP000053201">
    <property type="component" value="Unassembled WGS sequence"/>
</dbReference>
<keyword evidence="4" id="KW-1185">Reference proteome</keyword>
<protein>
    <submittedName>
        <fullName evidence="3">Uncharacterized protein</fullName>
    </submittedName>
</protein>
<dbReference type="OrthoDB" id="2289096at2759"/>
<feature type="compositionally biased region" description="Basic and acidic residues" evidence="2">
    <location>
        <begin position="343"/>
        <end position="354"/>
    </location>
</feature>
<dbReference type="GeneID" id="27684696"/>
<feature type="compositionally biased region" description="Polar residues" evidence="2">
    <location>
        <begin position="45"/>
        <end position="56"/>
    </location>
</feature>
<feature type="coiled-coil region" evidence="1">
    <location>
        <begin position="720"/>
        <end position="789"/>
    </location>
</feature>
<evidence type="ECO:0000256" key="1">
    <source>
        <dbReference type="SAM" id="Coils"/>
    </source>
</evidence>
<dbReference type="eggNOG" id="ENOG502T07I">
    <property type="taxonomic scope" value="Eukaryota"/>
</dbReference>
<evidence type="ECO:0000313" key="4">
    <source>
        <dbReference type="Proteomes" id="UP000053201"/>
    </source>
</evidence>
<dbReference type="RefSeq" id="XP_016611559.1">
    <property type="nucleotide sequence ID" value="XM_016749326.1"/>
</dbReference>
<dbReference type="VEuPathDB" id="FungiDB:SPPG_01001"/>
<gene>
    <name evidence="3" type="ORF">SPPG_01001</name>
</gene>
<dbReference type="OMA" id="NPEFMAI"/>
<evidence type="ECO:0000313" key="3">
    <source>
        <dbReference type="EMBL" id="KND03520.1"/>
    </source>
</evidence>
<feature type="compositionally biased region" description="Low complexity" evidence="2">
    <location>
        <begin position="91"/>
        <end position="105"/>
    </location>
</feature>